<name>A0A150G213_GONPE</name>
<dbReference type="InterPro" id="IPR009072">
    <property type="entry name" value="Histone-fold"/>
</dbReference>
<evidence type="ECO:0000313" key="2">
    <source>
        <dbReference type="EMBL" id="KXZ43878.1"/>
    </source>
</evidence>
<evidence type="ECO:0000313" key="3">
    <source>
        <dbReference type="Proteomes" id="UP000075714"/>
    </source>
</evidence>
<evidence type="ECO:0008006" key="4">
    <source>
        <dbReference type="Google" id="ProtNLM"/>
    </source>
</evidence>
<feature type="region of interest" description="Disordered" evidence="1">
    <location>
        <begin position="103"/>
        <end position="123"/>
    </location>
</feature>
<gene>
    <name evidence="2" type="ORF">GPECTOR_78g66</name>
</gene>
<dbReference type="GO" id="GO:0046982">
    <property type="term" value="F:protein heterodimerization activity"/>
    <property type="evidence" value="ECO:0007669"/>
    <property type="project" value="InterPro"/>
</dbReference>
<feature type="region of interest" description="Disordered" evidence="1">
    <location>
        <begin position="196"/>
        <end position="223"/>
    </location>
</feature>
<sequence>MAQDSCLSEGALDVAKVKRIMQVEAGCLNVNPDSTFLVTRAAELFLDALTARSSVAMAGGSNLEYEHVDVVPMKVLAGQLRADPRFHGKGLVQLPLSPVPGQQLQQQPVLTHHEVPQAQPQQQKLMQLQAQQQAAAAAAAQQQAAAAAAAQQQQQAAAAAAAQQQQLMAQQRQVLLHQQHMQAQAQQQQQLHQQLPTAAAAAAAPAAPQAPLQLTPEQQTALQQQQHQMQQQLYQQQLQMFMLQQQQLMASQQMFVMGAGVGAGGFQGADASAIASMGLRAPGDRA</sequence>
<accession>A0A150G213</accession>
<dbReference type="STRING" id="33097.A0A150G213"/>
<dbReference type="Proteomes" id="UP000075714">
    <property type="component" value="Unassembled WGS sequence"/>
</dbReference>
<protein>
    <recommendedName>
        <fullName evidence="4">Transcription factor CBF/NF-Y/archaeal histone domain-containing protein</fullName>
    </recommendedName>
</protein>
<dbReference type="EMBL" id="LSYV01000079">
    <property type="protein sequence ID" value="KXZ43878.1"/>
    <property type="molecule type" value="Genomic_DNA"/>
</dbReference>
<keyword evidence="3" id="KW-1185">Reference proteome</keyword>
<evidence type="ECO:0000256" key="1">
    <source>
        <dbReference type="SAM" id="MobiDB-lite"/>
    </source>
</evidence>
<comment type="caution">
    <text evidence="2">The sequence shown here is derived from an EMBL/GenBank/DDBJ whole genome shotgun (WGS) entry which is preliminary data.</text>
</comment>
<organism evidence="2 3">
    <name type="scientific">Gonium pectorale</name>
    <name type="common">Green alga</name>
    <dbReference type="NCBI Taxonomy" id="33097"/>
    <lineage>
        <taxon>Eukaryota</taxon>
        <taxon>Viridiplantae</taxon>
        <taxon>Chlorophyta</taxon>
        <taxon>core chlorophytes</taxon>
        <taxon>Chlorophyceae</taxon>
        <taxon>CS clade</taxon>
        <taxon>Chlamydomonadales</taxon>
        <taxon>Volvocaceae</taxon>
        <taxon>Gonium</taxon>
    </lineage>
</organism>
<dbReference type="AlphaFoldDB" id="A0A150G213"/>
<reference evidence="3" key="1">
    <citation type="journal article" date="2016" name="Nat. Commun.">
        <title>The Gonium pectorale genome demonstrates co-option of cell cycle regulation during the evolution of multicellularity.</title>
        <authorList>
            <person name="Hanschen E.R."/>
            <person name="Marriage T.N."/>
            <person name="Ferris P.J."/>
            <person name="Hamaji T."/>
            <person name="Toyoda A."/>
            <person name="Fujiyama A."/>
            <person name="Neme R."/>
            <person name="Noguchi H."/>
            <person name="Minakuchi Y."/>
            <person name="Suzuki M."/>
            <person name="Kawai-Toyooka H."/>
            <person name="Smith D.R."/>
            <person name="Sparks H."/>
            <person name="Anderson J."/>
            <person name="Bakaric R."/>
            <person name="Luria V."/>
            <person name="Karger A."/>
            <person name="Kirschner M.W."/>
            <person name="Durand P.M."/>
            <person name="Michod R.E."/>
            <person name="Nozaki H."/>
            <person name="Olson B.J."/>
        </authorList>
    </citation>
    <scope>NUCLEOTIDE SEQUENCE [LARGE SCALE GENOMIC DNA]</scope>
    <source>
        <strain evidence="3">NIES-2863</strain>
    </source>
</reference>
<proteinExistence type="predicted"/>
<dbReference type="OrthoDB" id="1272441at2759"/>
<dbReference type="Gene3D" id="1.10.20.10">
    <property type="entry name" value="Histone, subunit A"/>
    <property type="match status" value="1"/>
</dbReference>